<reference evidence="1 2" key="1">
    <citation type="submission" date="2021-06" db="EMBL/GenBank/DDBJ databases">
        <authorList>
            <person name="Palmer J.M."/>
        </authorList>
    </citation>
    <scope>NUCLEOTIDE SEQUENCE [LARGE SCALE GENOMIC DNA]</scope>
    <source>
        <strain evidence="2">if_2019</strain>
        <tissue evidence="1">Muscle</tissue>
    </source>
</reference>
<keyword evidence="2" id="KW-1185">Reference proteome</keyword>
<evidence type="ECO:0000313" key="2">
    <source>
        <dbReference type="Proteomes" id="UP001482620"/>
    </source>
</evidence>
<protein>
    <submittedName>
        <fullName evidence="1">Uncharacterized protein</fullName>
    </submittedName>
</protein>
<dbReference type="EMBL" id="JAHRIQ010003582">
    <property type="protein sequence ID" value="MEQ2222535.1"/>
    <property type="molecule type" value="Genomic_DNA"/>
</dbReference>
<comment type="caution">
    <text evidence="1">The sequence shown here is derived from an EMBL/GenBank/DDBJ whole genome shotgun (WGS) entry which is preliminary data.</text>
</comment>
<sequence length="100" mass="11216">MWMVFAGSWKGPLAHCKNRGGCIEHERSLHWEVTLSYCHGGSISGSLVKHLGRVVVAYLFLGAETDTHVMSSENFKQSWPLWPQAKVTTSSHSDYCQHAK</sequence>
<proteinExistence type="predicted"/>
<dbReference type="Proteomes" id="UP001482620">
    <property type="component" value="Unassembled WGS sequence"/>
</dbReference>
<accession>A0ABV0SPN0</accession>
<evidence type="ECO:0000313" key="1">
    <source>
        <dbReference type="EMBL" id="MEQ2222535.1"/>
    </source>
</evidence>
<organism evidence="1 2">
    <name type="scientific">Ilyodon furcidens</name>
    <name type="common">goldbreast splitfin</name>
    <dbReference type="NCBI Taxonomy" id="33524"/>
    <lineage>
        <taxon>Eukaryota</taxon>
        <taxon>Metazoa</taxon>
        <taxon>Chordata</taxon>
        <taxon>Craniata</taxon>
        <taxon>Vertebrata</taxon>
        <taxon>Euteleostomi</taxon>
        <taxon>Actinopterygii</taxon>
        <taxon>Neopterygii</taxon>
        <taxon>Teleostei</taxon>
        <taxon>Neoteleostei</taxon>
        <taxon>Acanthomorphata</taxon>
        <taxon>Ovalentaria</taxon>
        <taxon>Atherinomorphae</taxon>
        <taxon>Cyprinodontiformes</taxon>
        <taxon>Goodeidae</taxon>
        <taxon>Ilyodon</taxon>
    </lineage>
</organism>
<gene>
    <name evidence="1" type="ORF">ILYODFUR_027324</name>
</gene>
<name>A0ABV0SPN0_9TELE</name>